<keyword evidence="13 16" id="KW-0472">Membrane</keyword>
<evidence type="ECO:0000313" key="20">
    <source>
        <dbReference type="EMBL" id="KGO05706.1"/>
    </source>
</evidence>
<evidence type="ECO:0000256" key="3">
    <source>
        <dbReference type="ARBA" id="ARBA00008883"/>
    </source>
</evidence>
<evidence type="ECO:0000256" key="13">
    <source>
        <dbReference type="ARBA" id="ARBA00023136"/>
    </source>
</evidence>
<dbReference type="GO" id="GO:0005886">
    <property type="term" value="C:plasma membrane"/>
    <property type="evidence" value="ECO:0007669"/>
    <property type="project" value="UniProtKB-SubCell"/>
</dbReference>
<dbReference type="InterPro" id="IPR005702">
    <property type="entry name" value="Wzc-like_C"/>
</dbReference>
<organism evidence="20 21">
    <name type="scientific">Dokdonia donghaensis DSW-1</name>
    <dbReference type="NCBI Taxonomy" id="1300343"/>
    <lineage>
        <taxon>Bacteria</taxon>
        <taxon>Pseudomonadati</taxon>
        <taxon>Bacteroidota</taxon>
        <taxon>Flavobacteriia</taxon>
        <taxon>Flavobacteriales</taxon>
        <taxon>Flavobacteriaceae</taxon>
        <taxon>Dokdonia</taxon>
    </lineage>
</organism>
<comment type="similarity">
    <text evidence="2">Belongs to the CpsD/CapB family.</text>
</comment>
<evidence type="ECO:0000256" key="12">
    <source>
        <dbReference type="ARBA" id="ARBA00022989"/>
    </source>
</evidence>
<dbReference type="KEGG" id="ddo:I597_2174"/>
<evidence type="ECO:0000256" key="1">
    <source>
        <dbReference type="ARBA" id="ARBA00004429"/>
    </source>
</evidence>
<feature type="transmembrane region" description="Helical" evidence="16">
    <location>
        <begin position="498"/>
        <end position="517"/>
    </location>
</feature>
<evidence type="ECO:0000256" key="9">
    <source>
        <dbReference type="ARBA" id="ARBA00022741"/>
    </source>
</evidence>
<comment type="subcellular location">
    <subcellularLocation>
        <location evidence="1">Cell inner membrane</location>
        <topology evidence="1">Multi-pass membrane protein</topology>
    </subcellularLocation>
</comment>
<dbReference type="EC" id="2.7.10.2" evidence="4"/>
<dbReference type="NCBIfam" id="TIGR01007">
    <property type="entry name" value="eps_fam"/>
    <property type="match status" value="1"/>
</dbReference>
<evidence type="ECO:0000256" key="15">
    <source>
        <dbReference type="ARBA" id="ARBA00051245"/>
    </source>
</evidence>
<dbReference type="EMBL" id="JSAQ01000001">
    <property type="protein sequence ID" value="KGO05706.1"/>
    <property type="molecule type" value="Genomic_DNA"/>
</dbReference>
<evidence type="ECO:0000313" key="21">
    <source>
        <dbReference type="Proteomes" id="UP000030140"/>
    </source>
</evidence>
<comment type="catalytic activity">
    <reaction evidence="15">
        <text>L-tyrosyl-[protein] + ATP = O-phospho-L-tyrosyl-[protein] + ADP + H(+)</text>
        <dbReference type="Rhea" id="RHEA:10596"/>
        <dbReference type="Rhea" id="RHEA-COMP:10136"/>
        <dbReference type="Rhea" id="RHEA-COMP:20101"/>
        <dbReference type="ChEBI" id="CHEBI:15378"/>
        <dbReference type="ChEBI" id="CHEBI:30616"/>
        <dbReference type="ChEBI" id="CHEBI:46858"/>
        <dbReference type="ChEBI" id="CHEBI:61978"/>
        <dbReference type="ChEBI" id="CHEBI:456216"/>
        <dbReference type="EC" id="2.7.10.2"/>
    </reaction>
</comment>
<dbReference type="InterPro" id="IPR025669">
    <property type="entry name" value="AAA_dom"/>
</dbReference>
<accession>A0A0A2GTQ9</accession>
<dbReference type="InterPro" id="IPR032807">
    <property type="entry name" value="GNVR"/>
</dbReference>
<evidence type="ECO:0000256" key="4">
    <source>
        <dbReference type="ARBA" id="ARBA00011903"/>
    </source>
</evidence>
<dbReference type="Proteomes" id="UP000030140">
    <property type="component" value="Unassembled WGS sequence"/>
</dbReference>
<keyword evidence="9" id="KW-0547">Nucleotide-binding</keyword>
<keyword evidence="5" id="KW-1003">Cell membrane</keyword>
<comment type="caution">
    <text evidence="20">The sequence shown here is derived from an EMBL/GenBank/DDBJ whole genome shotgun (WGS) entry which is preliminary data.</text>
</comment>
<keyword evidence="7" id="KW-0808">Transferase</keyword>
<evidence type="ECO:0000259" key="19">
    <source>
        <dbReference type="Pfam" id="PF13807"/>
    </source>
</evidence>
<proteinExistence type="inferred from homology"/>
<comment type="similarity">
    <text evidence="3">Belongs to the etk/wzc family.</text>
</comment>
<reference evidence="20 21" key="1">
    <citation type="submission" date="2014-10" db="EMBL/GenBank/DDBJ databases">
        <title>Draft genome sequence of the proteorhodopsin-containing marine bacterium Dokdonia donghaensis.</title>
        <authorList>
            <person name="Gomez-Consarnau L."/>
            <person name="Gonzalez J.M."/>
            <person name="Riedel T."/>
            <person name="Jaenicke S."/>
            <person name="Wagner-Doebler I."/>
            <person name="Fuhrman J.A."/>
        </authorList>
    </citation>
    <scope>NUCLEOTIDE SEQUENCE [LARGE SCALE GENOMIC DNA]</scope>
    <source>
        <strain evidence="20 21">DSW-1</strain>
    </source>
</reference>
<name>A0A0A2GTQ9_9FLAO</name>
<dbReference type="CDD" id="cd05387">
    <property type="entry name" value="BY-kinase"/>
    <property type="match status" value="1"/>
</dbReference>
<evidence type="ECO:0000256" key="6">
    <source>
        <dbReference type="ARBA" id="ARBA00022519"/>
    </source>
</evidence>
<feature type="domain" description="Tyrosine-protein kinase G-rich" evidence="19">
    <location>
        <begin position="448"/>
        <end position="519"/>
    </location>
</feature>
<keyword evidence="12 16" id="KW-1133">Transmembrane helix</keyword>
<keyword evidence="21" id="KW-1185">Reference proteome</keyword>
<gene>
    <name evidence="20" type="ORF">NV36_01800</name>
</gene>
<evidence type="ECO:0000259" key="18">
    <source>
        <dbReference type="Pfam" id="PF13614"/>
    </source>
</evidence>
<dbReference type="InterPro" id="IPR003856">
    <property type="entry name" value="LPS_length_determ_N"/>
</dbReference>
<feature type="domain" description="Polysaccharide chain length determinant N-terminal" evidence="17">
    <location>
        <begin position="12"/>
        <end position="108"/>
    </location>
</feature>
<keyword evidence="14" id="KW-0829">Tyrosine-protein kinase</keyword>
<evidence type="ECO:0000256" key="2">
    <source>
        <dbReference type="ARBA" id="ARBA00007316"/>
    </source>
</evidence>
<protein>
    <recommendedName>
        <fullName evidence="4">non-specific protein-tyrosine kinase</fullName>
        <ecNumber evidence="4">2.7.10.2</ecNumber>
    </recommendedName>
</protein>
<keyword evidence="6" id="KW-0997">Cell inner membrane</keyword>
<dbReference type="RefSeq" id="WP_035324745.1">
    <property type="nucleotide sequence ID" value="NZ_CP015125.1"/>
</dbReference>
<dbReference type="InterPro" id="IPR027417">
    <property type="entry name" value="P-loop_NTPase"/>
</dbReference>
<dbReference type="Gene3D" id="3.40.50.300">
    <property type="entry name" value="P-loop containing nucleotide triphosphate hydrolases"/>
    <property type="match status" value="1"/>
</dbReference>
<keyword evidence="10" id="KW-0418">Kinase</keyword>
<keyword evidence="11" id="KW-0067">ATP-binding</keyword>
<dbReference type="InterPro" id="IPR050445">
    <property type="entry name" value="Bact_polysacc_biosynth/exp"/>
</dbReference>
<dbReference type="PATRIC" id="fig|1300343.5.peg.2192"/>
<dbReference type="PANTHER" id="PTHR32309:SF13">
    <property type="entry name" value="FERRIC ENTEROBACTIN TRANSPORT PROTEIN FEPE"/>
    <property type="match status" value="1"/>
</dbReference>
<dbReference type="Pfam" id="PF02706">
    <property type="entry name" value="Wzz"/>
    <property type="match status" value="1"/>
</dbReference>
<dbReference type="GO" id="GO:0004715">
    <property type="term" value="F:non-membrane spanning protein tyrosine kinase activity"/>
    <property type="evidence" value="ECO:0007669"/>
    <property type="project" value="UniProtKB-EC"/>
</dbReference>
<evidence type="ECO:0000256" key="8">
    <source>
        <dbReference type="ARBA" id="ARBA00022692"/>
    </source>
</evidence>
<dbReference type="OrthoDB" id="9794577at2"/>
<dbReference type="AlphaFoldDB" id="A0A0A2GTQ9"/>
<evidence type="ECO:0000256" key="16">
    <source>
        <dbReference type="SAM" id="Phobius"/>
    </source>
</evidence>
<keyword evidence="8 16" id="KW-0812">Transmembrane</keyword>
<dbReference type="Pfam" id="PF13614">
    <property type="entry name" value="AAA_31"/>
    <property type="match status" value="1"/>
</dbReference>
<dbReference type="Pfam" id="PF13807">
    <property type="entry name" value="GNVR"/>
    <property type="match status" value="1"/>
</dbReference>
<evidence type="ECO:0000256" key="11">
    <source>
        <dbReference type="ARBA" id="ARBA00022840"/>
    </source>
</evidence>
<evidence type="ECO:0000256" key="14">
    <source>
        <dbReference type="ARBA" id="ARBA00023137"/>
    </source>
</evidence>
<sequence length="797" mass="89039">MSELKTSIKEEDFNLKELIAPYVRFLPWFILSALVFLSLAFLYIRYSTYVYQSEATILIKDTNNGALSELAAFEDLGLGGAGLSKSDFENEIEILKSKRLISKVVRDLNLNVKYYREGNVKSSEVFLETPFTVAVVSLKESSPYLLKSLYIKQISDKEFVIKDAQDAQESTYNFGDTLNLDFGELVINSASNPSRRSDKDEFNDFTLVSISSVSQAVIDLKNNLNIQAANKNSSVLKISFNSSAPNKSEAILNTLIDVYNNDAIQDRNLVSANTAKFIDRRLEIITSELDSVETKNVNFREDKNVTDIATEGQLFLQSKTELERKRLEVSTKIGLASAMNELLQNGSDNELLPVNLGLSGDGLSTSIQEYNNLVLEKERLLKSSTSANPVIITLDNQLKQLRSSITSSLDNVKTSLEIEDKDLRRQSGSIGGKIAAIPSLTKAARDIMRQQEIKEALYLYLLQKREETAISLAVTTPKAKIVDRAYSLRDPISPKPKIVYLGALVLGLLIPFGIVYVKTLLDTKIHNRLDIEKALPELAILGEVPTIDSKESETITSNDRSVLAEAFRILRTNLGYYIKSSSRVTGNTIFVTSTIKGEGKTFVAYNLALSLATTGKKILLVGADIRNPQLHRYIDKNIWTIGLSEYLFDDTVDVDSITFEVKNESEQMDLILSGRIPPNPAELLMNGRFETLISEVKDDYDYVIVDTAPTLLVTDTLLISQNADMTVYVSRADYTETKLLEYPKELYRDGKLKNIAFAINGIKINNFGYGSKYGYGYGYGQTKKSLFKRLKDRLGLS</sequence>
<feature type="transmembrane region" description="Helical" evidence="16">
    <location>
        <begin position="25"/>
        <end position="44"/>
    </location>
</feature>
<evidence type="ECO:0000256" key="10">
    <source>
        <dbReference type="ARBA" id="ARBA00022777"/>
    </source>
</evidence>
<dbReference type="SUPFAM" id="SSF52540">
    <property type="entry name" value="P-loop containing nucleoside triphosphate hydrolases"/>
    <property type="match status" value="1"/>
</dbReference>
<evidence type="ECO:0000256" key="5">
    <source>
        <dbReference type="ARBA" id="ARBA00022475"/>
    </source>
</evidence>
<dbReference type="PANTHER" id="PTHR32309">
    <property type="entry name" value="TYROSINE-PROTEIN KINASE"/>
    <property type="match status" value="1"/>
</dbReference>
<feature type="domain" description="AAA" evidence="18">
    <location>
        <begin position="589"/>
        <end position="720"/>
    </location>
</feature>
<dbReference type="GO" id="GO:0005524">
    <property type="term" value="F:ATP binding"/>
    <property type="evidence" value="ECO:0007669"/>
    <property type="project" value="UniProtKB-KW"/>
</dbReference>
<evidence type="ECO:0000256" key="7">
    <source>
        <dbReference type="ARBA" id="ARBA00022679"/>
    </source>
</evidence>
<evidence type="ECO:0000259" key="17">
    <source>
        <dbReference type="Pfam" id="PF02706"/>
    </source>
</evidence>